<dbReference type="Gene3D" id="3.30.429.10">
    <property type="entry name" value="Macrophage Migration Inhibitory Factor"/>
    <property type="match status" value="1"/>
</dbReference>
<keyword evidence="1" id="KW-0413">Isomerase</keyword>
<dbReference type="SUPFAM" id="SSF55331">
    <property type="entry name" value="Tautomerase/MIF"/>
    <property type="match status" value="1"/>
</dbReference>
<dbReference type="OrthoDB" id="9814215at2"/>
<dbReference type="Proteomes" id="UP000199334">
    <property type="component" value="Unassembled WGS sequence"/>
</dbReference>
<protein>
    <submittedName>
        <fullName evidence="1">5-carboxymethyl-2-hydroxymuconate isomerase</fullName>
    </submittedName>
</protein>
<dbReference type="InterPro" id="IPR014347">
    <property type="entry name" value="Tautomerase/MIF_sf"/>
</dbReference>
<organism evidence="1 2">
    <name type="scientific">Tenuibacillus multivorans</name>
    <dbReference type="NCBI Taxonomy" id="237069"/>
    <lineage>
        <taxon>Bacteria</taxon>
        <taxon>Bacillati</taxon>
        <taxon>Bacillota</taxon>
        <taxon>Bacilli</taxon>
        <taxon>Bacillales</taxon>
        <taxon>Bacillaceae</taxon>
        <taxon>Tenuibacillus</taxon>
    </lineage>
</organism>
<dbReference type="Pfam" id="PF02962">
    <property type="entry name" value="CHMI"/>
    <property type="match status" value="1"/>
</dbReference>
<dbReference type="EMBL" id="FNIG01000010">
    <property type="protein sequence ID" value="SDN85089.1"/>
    <property type="molecule type" value="Genomic_DNA"/>
</dbReference>
<dbReference type="RefSeq" id="WP_093857603.1">
    <property type="nucleotide sequence ID" value="NZ_BJVZ01000007.1"/>
</dbReference>
<reference evidence="1 2" key="1">
    <citation type="submission" date="2016-10" db="EMBL/GenBank/DDBJ databases">
        <authorList>
            <person name="de Groot N.N."/>
        </authorList>
    </citation>
    <scope>NUCLEOTIDE SEQUENCE [LARGE SCALE GENOMIC DNA]</scope>
    <source>
        <strain evidence="1 2">CGMCC 1.3442</strain>
    </source>
</reference>
<proteinExistence type="predicted"/>
<dbReference type="STRING" id="237069.SAMN05216498_0037"/>
<dbReference type="CDD" id="cd00580">
    <property type="entry name" value="CHMI"/>
    <property type="match status" value="1"/>
</dbReference>
<keyword evidence="2" id="KW-1185">Reference proteome</keyword>
<gene>
    <name evidence="1" type="ORF">SAMN05216498_0037</name>
</gene>
<dbReference type="GO" id="GO:0008704">
    <property type="term" value="F:5-carboxymethyl-2-hydroxymuconate delta-isomerase activity"/>
    <property type="evidence" value="ECO:0007669"/>
    <property type="project" value="InterPro"/>
</dbReference>
<dbReference type="InterPro" id="IPR004220">
    <property type="entry name" value="5-COMe_2-OHmuconate_Isoase"/>
</dbReference>
<dbReference type="PANTHER" id="PTHR37950:SF1">
    <property type="entry name" value="4-HYDROXYPHENYLACETATE CATABOLISM PROTEIN"/>
    <property type="match status" value="1"/>
</dbReference>
<dbReference type="PANTHER" id="PTHR37950">
    <property type="entry name" value="4-HYDROXYPHENYLACETATE CATABOLISM PROTEIN"/>
    <property type="match status" value="1"/>
</dbReference>
<evidence type="ECO:0000313" key="1">
    <source>
        <dbReference type="EMBL" id="SDN85089.1"/>
    </source>
</evidence>
<accession>A0A1H0ES32</accession>
<name>A0A1H0ES32_9BACI</name>
<dbReference type="AlphaFoldDB" id="A0A1H0ES32"/>
<sequence>MPHLTLEYTDNLKQDIHISDLLRNIHDTLLQHRDIIPIGGLRSRAVELTDYLVADGTQDDAFVHVTLKLGSGRTDEQKKLICDDLFETISEQFSGLFEKRYLALSLELYEFMNPTYKKNNIHERYKNE</sequence>
<evidence type="ECO:0000313" key="2">
    <source>
        <dbReference type="Proteomes" id="UP000199334"/>
    </source>
</evidence>